<organism evidence="2 3">
    <name type="scientific">Hibiscus trionum</name>
    <name type="common">Flower of an hour</name>
    <dbReference type="NCBI Taxonomy" id="183268"/>
    <lineage>
        <taxon>Eukaryota</taxon>
        <taxon>Viridiplantae</taxon>
        <taxon>Streptophyta</taxon>
        <taxon>Embryophyta</taxon>
        <taxon>Tracheophyta</taxon>
        <taxon>Spermatophyta</taxon>
        <taxon>Magnoliopsida</taxon>
        <taxon>eudicotyledons</taxon>
        <taxon>Gunneridae</taxon>
        <taxon>Pentapetalae</taxon>
        <taxon>rosids</taxon>
        <taxon>malvids</taxon>
        <taxon>Malvales</taxon>
        <taxon>Malvaceae</taxon>
        <taxon>Malvoideae</taxon>
        <taxon>Hibiscus</taxon>
    </lineage>
</organism>
<dbReference type="AlphaFoldDB" id="A0A9W7LVQ3"/>
<evidence type="ECO:0000313" key="2">
    <source>
        <dbReference type="EMBL" id="GMI79457.1"/>
    </source>
</evidence>
<dbReference type="InterPro" id="IPR050796">
    <property type="entry name" value="SCF_F-box_component"/>
</dbReference>
<comment type="caution">
    <text evidence="2">The sequence shown here is derived from an EMBL/GenBank/DDBJ whole genome shotgun (WGS) entry which is preliminary data.</text>
</comment>
<dbReference type="NCBIfam" id="TIGR01640">
    <property type="entry name" value="F_box_assoc_1"/>
    <property type="match status" value="1"/>
</dbReference>
<dbReference type="PANTHER" id="PTHR31672">
    <property type="entry name" value="BNACNNG10540D PROTEIN"/>
    <property type="match status" value="1"/>
</dbReference>
<dbReference type="PANTHER" id="PTHR31672:SF13">
    <property type="entry name" value="F-BOX PROTEIN CPR30-LIKE"/>
    <property type="match status" value="1"/>
</dbReference>
<sequence>MSDYMPVEVIAEILKRLPVKSLGKCRSVCKSWNTLISHPSFISAHLQASLANNTPFLILRSWGNSEGYVLHYDNDRLDRFRQLQFPPVGAVPDSIVIGSCNGLICFYFWPGKKSSFILWNPSIQKYVILSRPSISNDVVFSIGFGFDSRTSDYKLLMVGVGKDDSWVEPYLFSLNENCWKRVAAIPPNYTFHGGSVPSVNGALHWIGHQERNNGRFSNTILGFDFSAEEFFELGLPESLIGVHPMYLSTMKYGESSIAVRKRDPANHELLNLVLDELWVMKEYGVVESWTKVLKLTSNIERKLFPNAFVGGIVTRTLILLKDSYVESLALLDKTVGVHTVSFTCH</sequence>
<dbReference type="OrthoDB" id="5314306at2759"/>
<name>A0A9W7LVQ3_HIBTR</name>
<accession>A0A9W7LVQ3</accession>
<dbReference type="Gene3D" id="1.20.1280.50">
    <property type="match status" value="1"/>
</dbReference>
<dbReference type="PROSITE" id="PS50181">
    <property type="entry name" value="FBOX"/>
    <property type="match status" value="1"/>
</dbReference>
<protein>
    <recommendedName>
        <fullName evidence="1">F-box domain-containing protein</fullName>
    </recommendedName>
</protein>
<dbReference type="InterPro" id="IPR011043">
    <property type="entry name" value="Gal_Oxase/kelch_b-propeller"/>
</dbReference>
<dbReference type="InterPro" id="IPR006527">
    <property type="entry name" value="F-box-assoc_dom_typ1"/>
</dbReference>
<dbReference type="InterPro" id="IPR001810">
    <property type="entry name" value="F-box_dom"/>
</dbReference>
<dbReference type="Proteomes" id="UP001165190">
    <property type="component" value="Unassembled WGS sequence"/>
</dbReference>
<proteinExistence type="predicted"/>
<dbReference type="Pfam" id="PF00646">
    <property type="entry name" value="F-box"/>
    <property type="match status" value="1"/>
</dbReference>
<feature type="domain" description="F-box" evidence="1">
    <location>
        <begin position="1"/>
        <end position="45"/>
    </location>
</feature>
<reference evidence="2" key="1">
    <citation type="submission" date="2023-05" db="EMBL/GenBank/DDBJ databases">
        <title>Genome and transcriptome analyses reveal genes involved in the formation of fine ridges on petal epidermal cells in Hibiscus trionum.</title>
        <authorList>
            <person name="Koshimizu S."/>
            <person name="Masuda S."/>
            <person name="Ishii T."/>
            <person name="Shirasu K."/>
            <person name="Hoshino A."/>
            <person name="Arita M."/>
        </authorList>
    </citation>
    <scope>NUCLEOTIDE SEQUENCE</scope>
    <source>
        <strain evidence="2">Hamamatsu line</strain>
    </source>
</reference>
<dbReference type="CDD" id="cd22157">
    <property type="entry name" value="F-box_AtFBW1-like"/>
    <property type="match status" value="1"/>
</dbReference>
<dbReference type="Pfam" id="PF07734">
    <property type="entry name" value="FBA_1"/>
    <property type="match status" value="1"/>
</dbReference>
<dbReference type="SUPFAM" id="SSF50965">
    <property type="entry name" value="Galactose oxidase, central domain"/>
    <property type="match status" value="1"/>
</dbReference>
<dbReference type="InterPro" id="IPR036047">
    <property type="entry name" value="F-box-like_dom_sf"/>
</dbReference>
<dbReference type="SUPFAM" id="SSF81383">
    <property type="entry name" value="F-box domain"/>
    <property type="match status" value="1"/>
</dbReference>
<dbReference type="InterPro" id="IPR017451">
    <property type="entry name" value="F-box-assoc_interact_dom"/>
</dbReference>
<keyword evidence="3" id="KW-1185">Reference proteome</keyword>
<dbReference type="EMBL" id="BSYR01000016">
    <property type="protein sequence ID" value="GMI79457.1"/>
    <property type="molecule type" value="Genomic_DNA"/>
</dbReference>
<evidence type="ECO:0000313" key="3">
    <source>
        <dbReference type="Proteomes" id="UP001165190"/>
    </source>
</evidence>
<dbReference type="SMART" id="SM00256">
    <property type="entry name" value="FBOX"/>
    <property type="match status" value="1"/>
</dbReference>
<gene>
    <name evidence="2" type="ORF">HRI_001615000</name>
</gene>
<evidence type="ECO:0000259" key="1">
    <source>
        <dbReference type="PROSITE" id="PS50181"/>
    </source>
</evidence>